<dbReference type="PANTHER" id="PTHR30477:SF19">
    <property type="entry name" value="METAL ABC TRANSPORTER PERMEASE"/>
    <property type="match status" value="1"/>
</dbReference>
<evidence type="ECO:0000256" key="4">
    <source>
        <dbReference type="ARBA" id="ARBA00022989"/>
    </source>
</evidence>
<dbReference type="SUPFAM" id="SSF81345">
    <property type="entry name" value="ABC transporter involved in vitamin B12 uptake, BtuC"/>
    <property type="match status" value="1"/>
</dbReference>
<accession>A0A948W4K7</accession>
<dbReference type="Proteomes" id="UP000777784">
    <property type="component" value="Unassembled WGS sequence"/>
</dbReference>
<dbReference type="InterPro" id="IPR037294">
    <property type="entry name" value="ABC_BtuC-like"/>
</dbReference>
<dbReference type="GO" id="GO:0043190">
    <property type="term" value="C:ATP-binding cassette (ABC) transporter complex"/>
    <property type="evidence" value="ECO:0007669"/>
    <property type="project" value="InterPro"/>
</dbReference>
<evidence type="ECO:0000256" key="5">
    <source>
        <dbReference type="ARBA" id="ARBA00023136"/>
    </source>
</evidence>
<proteinExistence type="inferred from homology"/>
<name>A0A948W4K7_UNCEI</name>
<evidence type="ECO:0000256" key="2">
    <source>
        <dbReference type="ARBA" id="ARBA00008034"/>
    </source>
</evidence>
<feature type="transmembrane region" description="Helical" evidence="7">
    <location>
        <begin position="6"/>
        <end position="24"/>
    </location>
</feature>
<comment type="caution">
    <text evidence="8">The sequence shown here is derived from an EMBL/GenBank/DDBJ whole genome shotgun (WGS) entry which is preliminary data.</text>
</comment>
<keyword evidence="3 6" id="KW-0812">Transmembrane</keyword>
<sequence length="266" mass="28385">MMAAPMAVTLILVAMHGYLGTHVVRRGVIFVDIALAQIAAFGVAIALLLGSDVGTDKAFIVGLASTFIGALLLSRTRTHDARIPQEAYIGIIYVVFSAAMILILTGIPHGGDEIDHLLVGAILWVTWPVVIKTAVLYGILGAGLVCMHRSLTLISEDSAAARSRGLSLRTWDFLFYMVLGTVVTSSVQIAGVLLVFTLLVVPSVMAIRLLERSHHRFLYILGIGVVAVVTGSGASYIFDLPTGAAIVCTFGLFLGVQVIMEIILRR</sequence>
<dbReference type="InterPro" id="IPR001626">
    <property type="entry name" value="ABC_TroCD"/>
</dbReference>
<evidence type="ECO:0000313" key="9">
    <source>
        <dbReference type="Proteomes" id="UP000777784"/>
    </source>
</evidence>
<organism evidence="8 9">
    <name type="scientific">Eiseniibacteriota bacterium</name>
    <dbReference type="NCBI Taxonomy" id="2212470"/>
    <lineage>
        <taxon>Bacteria</taxon>
        <taxon>Candidatus Eiseniibacteriota</taxon>
    </lineage>
</organism>
<dbReference type="Gene3D" id="1.10.3470.10">
    <property type="entry name" value="ABC transporter involved in vitamin B12 uptake, BtuC"/>
    <property type="match status" value="1"/>
</dbReference>
<dbReference type="GO" id="GO:0055085">
    <property type="term" value="P:transmembrane transport"/>
    <property type="evidence" value="ECO:0007669"/>
    <property type="project" value="InterPro"/>
</dbReference>
<feature type="transmembrane region" description="Helical" evidence="7">
    <location>
        <begin position="189"/>
        <end position="210"/>
    </location>
</feature>
<feature type="transmembrane region" description="Helical" evidence="7">
    <location>
        <begin position="121"/>
        <end position="145"/>
    </location>
</feature>
<feature type="transmembrane region" description="Helical" evidence="7">
    <location>
        <begin position="244"/>
        <end position="264"/>
    </location>
</feature>
<dbReference type="EMBL" id="JAHJDP010000087">
    <property type="protein sequence ID" value="MBU2692332.1"/>
    <property type="molecule type" value="Genomic_DNA"/>
</dbReference>
<comment type="similarity">
    <text evidence="2 6">Belongs to the ABC-3 integral membrane protein family.</text>
</comment>
<evidence type="ECO:0000313" key="8">
    <source>
        <dbReference type="EMBL" id="MBU2692332.1"/>
    </source>
</evidence>
<gene>
    <name evidence="8" type="ORF">KJ970_15525</name>
</gene>
<reference evidence="8" key="1">
    <citation type="submission" date="2021-05" db="EMBL/GenBank/DDBJ databases">
        <title>Energy efficiency and biological interactions define the core microbiome of deep oligotrophic groundwater.</title>
        <authorList>
            <person name="Mehrshad M."/>
            <person name="Lopez-Fernandez M."/>
            <person name="Bell E."/>
            <person name="Bernier-Latmani R."/>
            <person name="Bertilsson S."/>
            <person name="Dopson M."/>
        </authorList>
    </citation>
    <scope>NUCLEOTIDE SEQUENCE</scope>
    <source>
        <strain evidence="8">Modern_marine.mb.64</strain>
    </source>
</reference>
<comment type="subcellular location">
    <subcellularLocation>
        <location evidence="6">Cell membrane</location>
        <topology evidence="6">Multi-pass membrane protein</topology>
    </subcellularLocation>
    <subcellularLocation>
        <location evidence="1">Membrane</location>
        <topology evidence="1">Multi-pass membrane protein</topology>
    </subcellularLocation>
</comment>
<evidence type="ECO:0000256" key="3">
    <source>
        <dbReference type="ARBA" id="ARBA00022692"/>
    </source>
</evidence>
<dbReference type="GO" id="GO:0010043">
    <property type="term" value="P:response to zinc ion"/>
    <property type="evidence" value="ECO:0007669"/>
    <property type="project" value="TreeGrafter"/>
</dbReference>
<dbReference type="PANTHER" id="PTHR30477">
    <property type="entry name" value="ABC-TRANSPORTER METAL-BINDING PROTEIN"/>
    <property type="match status" value="1"/>
</dbReference>
<keyword evidence="6" id="KW-0813">Transport</keyword>
<feature type="transmembrane region" description="Helical" evidence="7">
    <location>
        <begin position="29"/>
        <end position="51"/>
    </location>
</feature>
<evidence type="ECO:0000256" key="7">
    <source>
        <dbReference type="SAM" id="Phobius"/>
    </source>
</evidence>
<feature type="transmembrane region" description="Helical" evidence="7">
    <location>
        <begin position="87"/>
        <end position="109"/>
    </location>
</feature>
<keyword evidence="4 7" id="KW-1133">Transmembrane helix</keyword>
<dbReference type="Pfam" id="PF00950">
    <property type="entry name" value="ABC-3"/>
    <property type="match status" value="1"/>
</dbReference>
<feature type="transmembrane region" description="Helical" evidence="7">
    <location>
        <begin position="57"/>
        <end position="75"/>
    </location>
</feature>
<feature type="transmembrane region" description="Helical" evidence="7">
    <location>
        <begin position="217"/>
        <end position="238"/>
    </location>
</feature>
<feature type="transmembrane region" description="Helical" evidence="7">
    <location>
        <begin position="166"/>
        <end position="183"/>
    </location>
</feature>
<keyword evidence="5 7" id="KW-0472">Membrane</keyword>
<dbReference type="AlphaFoldDB" id="A0A948W4K7"/>
<protein>
    <submittedName>
        <fullName evidence="8">Metal ABC transporter permease</fullName>
    </submittedName>
</protein>
<evidence type="ECO:0000256" key="6">
    <source>
        <dbReference type="RuleBase" id="RU003943"/>
    </source>
</evidence>
<evidence type="ECO:0000256" key="1">
    <source>
        <dbReference type="ARBA" id="ARBA00004141"/>
    </source>
</evidence>